<dbReference type="SMART" id="SM00530">
    <property type="entry name" value="HTH_XRE"/>
    <property type="match status" value="1"/>
</dbReference>
<dbReference type="EMBL" id="CP109441">
    <property type="protein sequence ID" value="WUV45008.1"/>
    <property type="molecule type" value="Genomic_DNA"/>
</dbReference>
<protein>
    <submittedName>
        <fullName evidence="2">Helix-turn-helix domain-containing protein</fullName>
    </submittedName>
</protein>
<dbReference type="PROSITE" id="PS50943">
    <property type="entry name" value="HTH_CROC1"/>
    <property type="match status" value="1"/>
</dbReference>
<organism evidence="2 3">
    <name type="scientific">Nocardia vinacea</name>
    <dbReference type="NCBI Taxonomy" id="96468"/>
    <lineage>
        <taxon>Bacteria</taxon>
        <taxon>Bacillati</taxon>
        <taxon>Actinomycetota</taxon>
        <taxon>Actinomycetes</taxon>
        <taxon>Mycobacteriales</taxon>
        <taxon>Nocardiaceae</taxon>
        <taxon>Nocardia</taxon>
    </lineage>
</organism>
<dbReference type="RefSeq" id="WP_329408288.1">
    <property type="nucleotide sequence ID" value="NZ_CP109441.1"/>
</dbReference>
<evidence type="ECO:0000259" key="1">
    <source>
        <dbReference type="PROSITE" id="PS50943"/>
    </source>
</evidence>
<gene>
    <name evidence="2" type="ORF">OG563_38740</name>
</gene>
<evidence type="ECO:0000313" key="3">
    <source>
        <dbReference type="Proteomes" id="UP001432062"/>
    </source>
</evidence>
<feature type="domain" description="HTH cro/C1-type" evidence="1">
    <location>
        <begin position="11"/>
        <end position="65"/>
    </location>
</feature>
<dbReference type="Gene3D" id="1.10.260.40">
    <property type="entry name" value="lambda repressor-like DNA-binding domains"/>
    <property type="match status" value="1"/>
</dbReference>
<dbReference type="CDD" id="cd00093">
    <property type="entry name" value="HTH_XRE"/>
    <property type="match status" value="1"/>
</dbReference>
<sequence length="390" mass="42204">MAMGLGIGKRIARERRVAGMTQLQLARAIDYSPSMVRKVEQDLKIPTPGFIAAVARVCDIDQEVLRGTPFRDTLEEEGPLEGIAELRAILCEGEYVRAVEPPPLAELQVAMKAINDDDRKGKSRRALANLPGLIRQAYGALRDNPSPEVYDLLCNAFNAADRMCRRFGFMSLTIPAIDRYDWAAAHSGDRLAVAVGKVMRTRLLVYQDSTDLALMLVDKALVEAQGDTDDALSVMGAAHLAGAVAAARGLRLDTARDHIAEARLIGSRLGFETRAYETLFGPANTEIHSVGVELEAGDPGRAAREGSALILPPSIAKTRAGHLWQDIARAWVMTGQPDKAIKALNVARKVAPQQTKLHPSVRETLGAIAAAERRSTGSTAEFARWLGVSV</sequence>
<keyword evidence="3" id="KW-1185">Reference proteome</keyword>
<evidence type="ECO:0000313" key="2">
    <source>
        <dbReference type="EMBL" id="WUV45008.1"/>
    </source>
</evidence>
<reference evidence="2" key="1">
    <citation type="submission" date="2022-10" db="EMBL/GenBank/DDBJ databases">
        <title>The complete genomes of actinobacterial strains from the NBC collection.</title>
        <authorList>
            <person name="Joergensen T.S."/>
            <person name="Alvarez Arevalo M."/>
            <person name="Sterndorff E.B."/>
            <person name="Faurdal D."/>
            <person name="Vuksanovic O."/>
            <person name="Mourched A.-S."/>
            <person name="Charusanti P."/>
            <person name="Shaw S."/>
            <person name="Blin K."/>
            <person name="Weber T."/>
        </authorList>
    </citation>
    <scope>NUCLEOTIDE SEQUENCE</scope>
    <source>
        <strain evidence="2">NBC_01482</strain>
    </source>
</reference>
<dbReference type="InterPro" id="IPR010982">
    <property type="entry name" value="Lambda_DNA-bd_dom_sf"/>
</dbReference>
<proteinExistence type="predicted"/>
<name>A0ABZ1YPB3_9NOCA</name>
<accession>A0ABZ1YPB3</accession>
<dbReference type="Proteomes" id="UP001432062">
    <property type="component" value="Chromosome"/>
</dbReference>
<dbReference type="Pfam" id="PF13560">
    <property type="entry name" value="HTH_31"/>
    <property type="match status" value="1"/>
</dbReference>
<dbReference type="SUPFAM" id="SSF47413">
    <property type="entry name" value="lambda repressor-like DNA-binding domains"/>
    <property type="match status" value="1"/>
</dbReference>
<dbReference type="InterPro" id="IPR001387">
    <property type="entry name" value="Cro/C1-type_HTH"/>
</dbReference>